<keyword evidence="5" id="KW-0720">Serine protease</keyword>
<evidence type="ECO:0000256" key="3">
    <source>
        <dbReference type="ARBA" id="ARBA00022729"/>
    </source>
</evidence>
<dbReference type="InterPro" id="IPR045051">
    <property type="entry name" value="SBT"/>
</dbReference>
<keyword evidence="2" id="KW-0645">Protease</keyword>
<evidence type="ECO:0000256" key="4">
    <source>
        <dbReference type="ARBA" id="ARBA00022801"/>
    </source>
</evidence>
<dbReference type="Gene3D" id="3.50.30.30">
    <property type="match status" value="1"/>
</dbReference>
<gene>
    <name evidence="9" type="ORF">ANE_LOCUS19167</name>
</gene>
<evidence type="ECO:0000313" key="9">
    <source>
        <dbReference type="EMBL" id="VVB08723.1"/>
    </source>
</evidence>
<dbReference type="AlphaFoldDB" id="A0A565C4Z4"/>
<keyword evidence="10" id="KW-1185">Reference proteome</keyword>
<evidence type="ECO:0000313" key="10">
    <source>
        <dbReference type="Proteomes" id="UP000489600"/>
    </source>
</evidence>
<evidence type="ECO:0000256" key="1">
    <source>
        <dbReference type="ARBA" id="ARBA00011073"/>
    </source>
</evidence>
<evidence type="ECO:0000256" key="6">
    <source>
        <dbReference type="ARBA" id="ARBA00023180"/>
    </source>
</evidence>
<dbReference type="PANTHER" id="PTHR10795">
    <property type="entry name" value="PROPROTEIN CONVERTASE SUBTILISIN/KEXIN"/>
    <property type="match status" value="1"/>
</dbReference>
<feature type="signal peptide" evidence="7">
    <location>
        <begin position="1"/>
        <end position="24"/>
    </location>
</feature>
<protein>
    <recommendedName>
        <fullName evidence="8">Inhibitor I9 domain-containing protein</fullName>
    </recommendedName>
</protein>
<keyword evidence="4" id="KW-0378">Hydrolase</keyword>
<dbReference type="FunFam" id="3.30.70.80:FF:000002">
    <property type="entry name" value="Subtilisin-like protease SBT5.3"/>
    <property type="match status" value="1"/>
</dbReference>
<keyword evidence="3 7" id="KW-0732">Signal</keyword>
<evidence type="ECO:0000256" key="5">
    <source>
        <dbReference type="ARBA" id="ARBA00022825"/>
    </source>
</evidence>
<dbReference type="GO" id="GO:0006508">
    <property type="term" value="P:proteolysis"/>
    <property type="evidence" value="ECO:0007669"/>
    <property type="project" value="UniProtKB-KW"/>
</dbReference>
<dbReference type="InterPro" id="IPR010259">
    <property type="entry name" value="S8pro/Inhibitor_I9"/>
</dbReference>
<feature type="domain" description="Inhibitor I9" evidence="8">
    <location>
        <begin position="28"/>
        <end position="106"/>
    </location>
</feature>
<sequence>MRNYRTLILVVLSLVIFLNGQAGAESKVHIVYLGEKQHNDPKFVTQSHHQMLWSLLGSKEDAHSSMVHSYIHGFSSFAAKLTNSQAKKIADLPEVVHVTPDSFYELATTRTWEYLGLSPANPNFFLNDTNMGVWPESEVFIDNGIGPVPSHWKGGCESGEMFNVSHCNKKLIGAKDRSGHGTHVSIIAGGSYVPNISYKGLAGGTVRRGAPRARIEMYKACWYLDNRDTMTCSSSDLLKAMDEAMHDETAVRDGIAIGGFYAVLKGITVVCSGGNSGPAVQTVTNTAPWILTVAATTLDRSFPSLITLGNNQVILVIVILGLDV</sequence>
<evidence type="ECO:0000256" key="7">
    <source>
        <dbReference type="SAM" id="SignalP"/>
    </source>
</evidence>
<accession>A0A565C4Z4</accession>
<dbReference type="Gene3D" id="3.30.70.80">
    <property type="entry name" value="Peptidase S8 propeptide/proteinase inhibitor I9"/>
    <property type="match status" value="1"/>
</dbReference>
<evidence type="ECO:0000259" key="8">
    <source>
        <dbReference type="Pfam" id="PF05922"/>
    </source>
</evidence>
<keyword evidence="6" id="KW-0325">Glycoprotein</keyword>
<dbReference type="OrthoDB" id="206201at2759"/>
<dbReference type="Pfam" id="PF05922">
    <property type="entry name" value="Inhibitor_I9"/>
    <property type="match status" value="1"/>
</dbReference>
<dbReference type="InterPro" id="IPR036852">
    <property type="entry name" value="Peptidase_S8/S53_dom_sf"/>
</dbReference>
<reference evidence="9" key="1">
    <citation type="submission" date="2019-07" db="EMBL/GenBank/DDBJ databases">
        <authorList>
            <person name="Dittberner H."/>
        </authorList>
    </citation>
    <scope>NUCLEOTIDE SEQUENCE [LARGE SCALE GENOMIC DNA]</scope>
</reference>
<comment type="similarity">
    <text evidence="1">Belongs to the peptidase S8 family.</text>
</comment>
<dbReference type="SUPFAM" id="SSF52743">
    <property type="entry name" value="Subtilisin-like"/>
    <property type="match status" value="1"/>
</dbReference>
<comment type="caution">
    <text evidence="9">The sequence shown here is derived from an EMBL/GenBank/DDBJ whole genome shotgun (WGS) entry which is preliminary data.</text>
</comment>
<organism evidence="9 10">
    <name type="scientific">Arabis nemorensis</name>
    <dbReference type="NCBI Taxonomy" id="586526"/>
    <lineage>
        <taxon>Eukaryota</taxon>
        <taxon>Viridiplantae</taxon>
        <taxon>Streptophyta</taxon>
        <taxon>Embryophyta</taxon>
        <taxon>Tracheophyta</taxon>
        <taxon>Spermatophyta</taxon>
        <taxon>Magnoliopsida</taxon>
        <taxon>eudicotyledons</taxon>
        <taxon>Gunneridae</taxon>
        <taxon>Pentapetalae</taxon>
        <taxon>rosids</taxon>
        <taxon>malvids</taxon>
        <taxon>Brassicales</taxon>
        <taxon>Brassicaceae</taxon>
        <taxon>Arabideae</taxon>
        <taxon>Arabis</taxon>
    </lineage>
</organism>
<dbReference type="GO" id="GO:0004252">
    <property type="term" value="F:serine-type endopeptidase activity"/>
    <property type="evidence" value="ECO:0007669"/>
    <property type="project" value="InterPro"/>
</dbReference>
<dbReference type="EMBL" id="CABITT030000006">
    <property type="protein sequence ID" value="VVB08723.1"/>
    <property type="molecule type" value="Genomic_DNA"/>
</dbReference>
<feature type="chain" id="PRO_5021809416" description="Inhibitor I9 domain-containing protein" evidence="7">
    <location>
        <begin position="25"/>
        <end position="324"/>
    </location>
</feature>
<evidence type="ECO:0000256" key="2">
    <source>
        <dbReference type="ARBA" id="ARBA00022670"/>
    </source>
</evidence>
<proteinExistence type="inferred from homology"/>
<name>A0A565C4Z4_9BRAS</name>
<dbReference type="InterPro" id="IPR037045">
    <property type="entry name" value="S8pro/Inhibitor_I9_sf"/>
</dbReference>
<dbReference type="Proteomes" id="UP000489600">
    <property type="component" value="Unassembled WGS sequence"/>
</dbReference>
<dbReference type="Gene3D" id="3.40.50.200">
    <property type="entry name" value="Peptidase S8/S53 domain"/>
    <property type="match status" value="1"/>
</dbReference>